<evidence type="ECO:0000313" key="3">
    <source>
        <dbReference type="Proteomes" id="UP000194266"/>
    </source>
</evidence>
<name>A0ABX3YC80_9ACTN</name>
<evidence type="ECO:0000313" key="2">
    <source>
        <dbReference type="EMBL" id="OSZ57480.1"/>
    </source>
</evidence>
<feature type="region of interest" description="Disordered" evidence="1">
    <location>
        <begin position="71"/>
        <end position="99"/>
    </location>
</feature>
<accession>A0ABX3YC80</accession>
<evidence type="ECO:0000256" key="1">
    <source>
        <dbReference type="SAM" id="MobiDB-lite"/>
    </source>
</evidence>
<sequence length="144" mass="15780">MMPLLLPLSLADLVAASTPLGPDQAAERLGVRRADFDPTRTLGRIETHPRSNRRNSLTCGARLPACEDPAQVRAQSRARAPTSVGATSEPKRPGRPMTAFRHLRGPISSVTHRPNRLSQVISEMAPLRRHTRLVLISSSKCEHP</sequence>
<dbReference type="EMBL" id="MRYD01000188">
    <property type="protein sequence ID" value="OSZ57480.1"/>
    <property type="molecule type" value="Genomic_DNA"/>
</dbReference>
<dbReference type="Proteomes" id="UP000194266">
    <property type="component" value="Unassembled WGS sequence"/>
</dbReference>
<proteinExistence type="predicted"/>
<evidence type="ECO:0008006" key="4">
    <source>
        <dbReference type="Google" id="ProtNLM"/>
    </source>
</evidence>
<organism evidence="2 3">
    <name type="scientific">Streptomyces pharetrae CZA14</name>
    <dbReference type="NCBI Taxonomy" id="1144883"/>
    <lineage>
        <taxon>Bacteria</taxon>
        <taxon>Bacillati</taxon>
        <taxon>Actinomycetota</taxon>
        <taxon>Actinomycetes</taxon>
        <taxon>Kitasatosporales</taxon>
        <taxon>Streptomycetaceae</taxon>
        <taxon>Streptomyces</taxon>
    </lineage>
</organism>
<protein>
    <recommendedName>
        <fullName evidence="4">Secreted protein</fullName>
    </recommendedName>
</protein>
<reference evidence="2 3" key="1">
    <citation type="submission" date="2016-12" db="EMBL/GenBank/DDBJ databases">
        <title>Genome Mining:The Detection of Biosynthetic Gene Clusters to Aid in the Expression of Curamycin A produced by Streptomyces sp. strain CZA14.</title>
        <authorList>
            <person name="Durrell K.A."/>
            <person name="Kirby B.M."/>
            <person name="Khan W."/>
            <person name="Mthethwa T."/>
            <person name="Le Roes-Hill M."/>
        </authorList>
    </citation>
    <scope>NUCLEOTIDE SEQUENCE [LARGE SCALE GENOMIC DNA]</scope>
    <source>
        <strain evidence="2 3">CZA14</strain>
    </source>
</reference>
<gene>
    <name evidence="2" type="ORF">OQI_27125</name>
</gene>
<comment type="caution">
    <text evidence="2">The sequence shown here is derived from an EMBL/GenBank/DDBJ whole genome shotgun (WGS) entry which is preliminary data.</text>
</comment>
<keyword evidence="3" id="KW-1185">Reference proteome</keyword>